<dbReference type="eggNOG" id="COG5184">
    <property type="taxonomic scope" value="Bacteria"/>
</dbReference>
<dbReference type="RefSeq" id="WP_152552100.1">
    <property type="nucleotide sequence ID" value="NZ_AYXG01000102.1"/>
</dbReference>
<dbReference type="PATRIC" id="fig|909613.9.peg.2943"/>
<dbReference type="STRING" id="909613.UO65_2943"/>
<protein>
    <submittedName>
        <fullName evidence="3">Uncharacterized protein</fullName>
    </submittedName>
</protein>
<dbReference type="AlphaFoldDB" id="W7IZ17"/>
<sequence length="435" mass="44640">MRITTAAVRRALTAATASVALAALVAPGTAAAGPRSSADPTPPTAQGRSADADPAEAPEMADVAARAAAGDGATFTPINPVRVLDTREAIGVPGHVPVGPGGTVTLNLSNAVPANAISVVLNVTGVTGNSGTYITAYPAGYDRPDSSNVNLVPNSARSNAVTVLLGSTGAVNLFNFLGDTHIVADLAGYYQYGSGSLYNAKTPLRILDTRNNGGPIGQRGTRALRVRDFVPATADAVVLNLTGVTPTIGTYVTAYPGGAAKPEVSSLNLVPGQVAPNLVTVPIGKDGNVNLYNHNGSVHLVADLAGYYDTQSGAEFYPSDPFRLVDTRTDPDLGLVGPDEYVYFPLGDVFGGFTAMMFNLTGTEPSAGTYLTAYPLNRGIPFASNLNLAPGETAANLTITAFDSDTTIAVSNRYGYSHMLWDFAGAFGPIVSASS</sequence>
<proteinExistence type="predicted"/>
<keyword evidence="4" id="KW-1185">Reference proteome</keyword>
<evidence type="ECO:0000313" key="3">
    <source>
        <dbReference type="EMBL" id="EWC61756.1"/>
    </source>
</evidence>
<dbReference type="EMBL" id="AYXG01000102">
    <property type="protein sequence ID" value="EWC61756.1"/>
    <property type="molecule type" value="Genomic_DNA"/>
</dbReference>
<dbReference type="Proteomes" id="UP000019277">
    <property type="component" value="Unassembled WGS sequence"/>
</dbReference>
<feature type="signal peptide" evidence="2">
    <location>
        <begin position="1"/>
        <end position="32"/>
    </location>
</feature>
<feature type="region of interest" description="Disordered" evidence="1">
    <location>
        <begin position="30"/>
        <end position="58"/>
    </location>
</feature>
<reference evidence="3 4" key="1">
    <citation type="journal article" date="2014" name="Genome Announc.">
        <title>Draft Genome Sequence of the Antitrypanosomally Active Sponge-Associated Bacterium Actinokineospora sp. Strain EG49.</title>
        <authorList>
            <person name="Harjes J."/>
            <person name="Ryu T."/>
            <person name="Abdelmohsen U.R."/>
            <person name="Moitinho-Silva L."/>
            <person name="Horn H."/>
            <person name="Ravasi T."/>
            <person name="Hentschel U."/>
        </authorList>
    </citation>
    <scope>NUCLEOTIDE SEQUENCE [LARGE SCALE GENOMIC DNA]</scope>
    <source>
        <strain evidence="3 4">EG49</strain>
    </source>
</reference>
<name>W7IZ17_9PSEU</name>
<gene>
    <name evidence="3" type="ORF">UO65_2943</name>
</gene>
<keyword evidence="2" id="KW-0732">Signal</keyword>
<feature type="chain" id="PRO_5004893828" evidence="2">
    <location>
        <begin position="33"/>
        <end position="435"/>
    </location>
</feature>
<evidence type="ECO:0000313" key="4">
    <source>
        <dbReference type="Proteomes" id="UP000019277"/>
    </source>
</evidence>
<dbReference type="OrthoDB" id="3480681at2"/>
<evidence type="ECO:0000256" key="1">
    <source>
        <dbReference type="SAM" id="MobiDB-lite"/>
    </source>
</evidence>
<organism evidence="3 4">
    <name type="scientific">Actinokineospora spheciospongiae</name>
    <dbReference type="NCBI Taxonomy" id="909613"/>
    <lineage>
        <taxon>Bacteria</taxon>
        <taxon>Bacillati</taxon>
        <taxon>Actinomycetota</taxon>
        <taxon>Actinomycetes</taxon>
        <taxon>Pseudonocardiales</taxon>
        <taxon>Pseudonocardiaceae</taxon>
        <taxon>Actinokineospora</taxon>
    </lineage>
</organism>
<accession>W7IZ17</accession>
<comment type="caution">
    <text evidence="3">The sequence shown here is derived from an EMBL/GenBank/DDBJ whole genome shotgun (WGS) entry which is preliminary data.</text>
</comment>
<evidence type="ECO:0000256" key="2">
    <source>
        <dbReference type="SAM" id="SignalP"/>
    </source>
</evidence>